<feature type="compositionally biased region" description="Acidic residues" evidence="1">
    <location>
        <begin position="302"/>
        <end position="312"/>
    </location>
</feature>
<dbReference type="STRING" id="2018661.A0A2A2JVI3"/>
<proteinExistence type="predicted"/>
<dbReference type="OrthoDB" id="5850062at2759"/>
<protein>
    <recommendedName>
        <fullName evidence="4">Homeobox domain-containing protein</fullName>
    </recommendedName>
</protein>
<dbReference type="EMBL" id="LIAE01010200">
    <property type="protein sequence ID" value="PAV65650.1"/>
    <property type="molecule type" value="Genomic_DNA"/>
</dbReference>
<evidence type="ECO:0000256" key="1">
    <source>
        <dbReference type="SAM" id="MobiDB-lite"/>
    </source>
</evidence>
<dbReference type="GO" id="GO:0003677">
    <property type="term" value="F:DNA binding"/>
    <property type="evidence" value="ECO:0007669"/>
    <property type="project" value="InterPro"/>
</dbReference>
<dbReference type="AlphaFoldDB" id="A0A2A2JVI3"/>
<dbReference type="Proteomes" id="UP000218231">
    <property type="component" value="Unassembled WGS sequence"/>
</dbReference>
<reference evidence="2 3" key="1">
    <citation type="journal article" date="2017" name="Curr. Biol.">
        <title>Genome architecture and evolution of a unichromosomal asexual nematode.</title>
        <authorList>
            <person name="Fradin H."/>
            <person name="Zegar C."/>
            <person name="Gutwein M."/>
            <person name="Lucas J."/>
            <person name="Kovtun M."/>
            <person name="Corcoran D."/>
            <person name="Baugh L.R."/>
            <person name="Kiontke K."/>
            <person name="Gunsalus K."/>
            <person name="Fitch D.H."/>
            <person name="Piano F."/>
        </authorList>
    </citation>
    <scope>NUCLEOTIDE SEQUENCE [LARGE SCALE GENOMIC DNA]</scope>
    <source>
        <strain evidence="2">PF1309</strain>
    </source>
</reference>
<dbReference type="InterPro" id="IPR001356">
    <property type="entry name" value="HD"/>
</dbReference>
<evidence type="ECO:0000313" key="2">
    <source>
        <dbReference type="EMBL" id="PAV65650.1"/>
    </source>
</evidence>
<evidence type="ECO:0000313" key="3">
    <source>
        <dbReference type="Proteomes" id="UP000218231"/>
    </source>
</evidence>
<accession>A0A2A2JVI3</accession>
<keyword evidence="3" id="KW-1185">Reference proteome</keyword>
<feature type="region of interest" description="Disordered" evidence="1">
    <location>
        <begin position="289"/>
        <end position="323"/>
    </location>
</feature>
<sequence length="323" mass="35217">MSMDGVTGSPPRYKYAIVRVKETSIVDFFGLIASKGYSDVSFVSNLQQAIARPDPNDLSEGPSSKPDDRQVADSEDRCSPSGSPDDLQRVVVTSSVPVTMPQPSCPSSVSSALNHLGLSQLIVPKPEASGTGAIVQTATGGEGNEDENEVGPSNRQPTNTDMLANTVPAELLHNLFGKHIPGLSESWLSGADLGIIPTMILPRIDKPHPYKQEGTLQTRMKGWQREYIKEVINNGHYPTEDELKDIEQKCDLSRKQVLRFIAKRLVNPNRRPRVNHHIEKMNEKMQMKMEEEALAAGMNSNDDGDGDGDGDGDESKSLSISPV</sequence>
<evidence type="ECO:0008006" key="4">
    <source>
        <dbReference type="Google" id="ProtNLM"/>
    </source>
</evidence>
<comment type="caution">
    <text evidence="2">The sequence shown here is derived from an EMBL/GenBank/DDBJ whole genome shotgun (WGS) entry which is preliminary data.</text>
</comment>
<gene>
    <name evidence="2" type="ORF">WR25_12741</name>
</gene>
<feature type="region of interest" description="Disordered" evidence="1">
    <location>
        <begin position="138"/>
        <end position="158"/>
    </location>
</feature>
<feature type="compositionally biased region" description="Basic and acidic residues" evidence="1">
    <location>
        <begin position="65"/>
        <end position="78"/>
    </location>
</feature>
<name>A0A2A2JVI3_9BILA</name>
<dbReference type="CDD" id="cd00086">
    <property type="entry name" value="homeodomain"/>
    <property type="match status" value="1"/>
</dbReference>
<feature type="region of interest" description="Disordered" evidence="1">
    <location>
        <begin position="52"/>
        <end position="87"/>
    </location>
</feature>
<organism evidence="2 3">
    <name type="scientific">Diploscapter pachys</name>
    <dbReference type="NCBI Taxonomy" id="2018661"/>
    <lineage>
        <taxon>Eukaryota</taxon>
        <taxon>Metazoa</taxon>
        <taxon>Ecdysozoa</taxon>
        <taxon>Nematoda</taxon>
        <taxon>Chromadorea</taxon>
        <taxon>Rhabditida</taxon>
        <taxon>Rhabditina</taxon>
        <taxon>Rhabditomorpha</taxon>
        <taxon>Rhabditoidea</taxon>
        <taxon>Rhabditidae</taxon>
        <taxon>Diploscapter</taxon>
    </lineage>
</organism>